<evidence type="ECO:0000256" key="4">
    <source>
        <dbReference type="ARBA" id="ARBA00023136"/>
    </source>
</evidence>
<feature type="transmembrane region" description="Helical" evidence="5">
    <location>
        <begin position="419"/>
        <end position="438"/>
    </location>
</feature>
<feature type="transmembrane region" description="Helical" evidence="5">
    <location>
        <begin position="323"/>
        <end position="345"/>
    </location>
</feature>
<dbReference type="GO" id="GO:0016020">
    <property type="term" value="C:membrane"/>
    <property type="evidence" value="ECO:0007669"/>
    <property type="project" value="UniProtKB-SubCell"/>
</dbReference>
<dbReference type="InterPro" id="IPR020846">
    <property type="entry name" value="MFS_dom"/>
</dbReference>
<protein>
    <submittedName>
        <fullName evidence="7">MFS general substrate transporter</fullName>
    </submittedName>
</protein>
<feature type="transmembrane region" description="Helical" evidence="5">
    <location>
        <begin position="95"/>
        <end position="117"/>
    </location>
</feature>
<evidence type="ECO:0000256" key="3">
    <source>
        <dbReference type="ARBA" id="ARBA00022989"/>
    </source>
</evidence>
<dbReference type="Pfam" id="PF00083">
    <property type="entry name" value="Sugar_tr"/>
    <property type="match status" value="2"/>
</dbReference>
<keyword evidence="3 5" id="KW-1133">Transmembrane helix</keyword>
<keyword evidence="2 5" id="KW-0812">Transmembrane</keyword>
<dbReference type="EMBL" id="KV784357">
    <property type="protein sequence ID" value="OEU17564.1"/>
    <property type="molecule type" value="Genomic_DNA"/>
</dbReference>
<feature type="transmembrane region" description="Helical" evidence="5">
    <location>
        <begin position="34"/>
        <end position="55"/>
    </location>
</feature>
<dbReference type="InParanoid" id="A0A1E7FHG3"/>
<feature type="transmembrane region" description="Helical" evidence="5">
    <location>
        <begin position="351"/>
        <end position="374"/>
    </location>
</feature>
<dbReference type="InterPro" id="IPR036259">
    <property type="entry name" value="MFS_trans_sf"/>
</dbReference>
<name>A0A1E7FHG3_9STRA</name>
<dbReference type="KEGG" id="fcy:FRACYDRAFT_184922"/>
<evidence type="ECO:0000256" key="5">
    <source>
        <dbReference type="SAM" id="Phobius"/>
    </source>
</evidence>
<feature type="transmembrane region" description="Helical" evidence="5">
    <location>
        <begin position="166"/>
        <end position="185"/>
    </location>
</feature>
<dbReference type="SUPFAM" id="SSF103473">
    <property type="entry name" value="MFS general substrate transporter"/>
    <property type="match status" value="1"/>
</dbReference>
<dbReference type="GO" id="GO:0022857">
    <property type="term" value="F:transmembrane transporter activity"/>
    <property type="evidence" value="ECO:0007669"/>
    <property type="project" value="InterPro"/>
</dbReference>
<feature type="domain" description="Major facilitator superfamily (MFS) profile" evidence="6">
    <location>
        <begin position="1"/>
        <end position="442"/>
    </location>
</feature>
<accession>A0A1E7FHG3</accession>
<dbReference type="PANTHER" id="PTHR24064">
    <property type="entry name" value="SOLUTE CARRIER FAMILY 22 MEMBER"/>
    <property type="match status" value="1"/>
</dbReference>
<keyword evidence="4 5" id="KW-0472">Membrane</keyword>
<feature type="transmembrane region" description="Helical" evidence="5">
    <location>
        <begin position="386"/>
        <end position="407"/>
    </location>
</feature>
<evidence type="ECO:0000256" key="1">
    <source>
        <dbReference type="ARBA" id="ARBA00004141"/>
    </source>
</evidence>
<reference evidence="7 8" key="1">
    <citation type="submission" date="2016-09" db="EMBL/GenBank/DDBJ databases">
        <title>Extensive genetic diversity and differential bi-allelic expression allows diatom success in the polar Southern Ocean.</title>
        <authorList>
            <consortium name="DOE Joint Genome Institute"/>
            <person name="Mock T."/>
            <person name="Otillar R.P."/>
            <person name="Strauss J."/>
            <person name="Dupont C."/>
            <person name="Frickenhaus S."/>
            <person name="Maumus F."/>
            <person name="Mcmullan M."/>
            <person name="Sanges R."/>
            <person name="Schmutz J."/>
            <person name="Toseland A."/>
            <person name="Valas R."/>
            <person name="Veluchamy A."/>
            <person name="Ward B.J."/>
            <person name="Allen A."/>
            <person name="Barry K."/>
            <person name="Falciatore A."/>
            <person name="Ferrante M."/>
            <person name="Fortunato A.E."/>
            <person name="Gloeckner G."/>
            <person name="Gruber A."/>
            <person name="Hipkin R."/>
            <person name="Janech M."/>
            <person name="Kroth P."/>
            <person name="Leese F."/>
            <person name="Lindquist E."/>
            <person name="Lyon B.R."/>
            <person name="Martin J."/>
            <person name="Mayer C."/>
            <person name="Parker M."/>
            <person name="Quesneville H."/>
            <person name="Raymond J."/>
            <person name="Uhlig C."/>
            <person name="Valentin K.U."/>
            <person name="Worden A.Z."/>
            <person name="Armbrust E.V."/>
            <person name="Bowler C."/>
            <person name="Green B."/>
            <person name="Moulton V."/>
            <person name="Van Oosterhout C."/>
            <person name="Grigoriev I."/>
        </authorList>
    </citation>
    <scope>NUCLEOTIDE SEQUENCE [LARGE SCALE GENOMIC DNA]</scope>
    <source>
        <strain evidence="7 8">CCMP1102</strain>
    </source>
</reference>
<dbReference type="InterPro" id="IPR005828">
    <property type="entry name" value="MFS_sugar_transport-like"/>
</dbReference>
<dbReference type="Gene3D" id="1.20.1250.20">
    <property type="entry name" value="MFS general substrate transporter like domains"/>
    <property type="match status" value="1"/>
</dbReference>
<dbReference type="Proteomes" id="UP000095751">
    <property type="component" value="Unassembled WGS sequence"/>
</dbReference>
<dbReference type="AlphaFoldDB" id="A0A1E7FHG3"/>
<organism evidence="7 8">
    <name type="scientific">Fragilariopsis cylindrus CCMP1102</name>
    <dbReference type="NCBI Taxonomy" id="635003"/>
    <lineage>
        <taxon>Eukaryota</taxon>
        <taxon>Sar</taxon>
        <taxon>Stramenopiles</taxon>
        <taxon>Ochrophyta</taxon>
        <taxon>Bacillariophyta</taxon>
        <taxon>Bacillariophyceae</taxon>
        <taxon>Bacillariophycidae</taxon>
        <taxon>Bacillariales</taxon>
        <taxon>Bacillariaceae</taxon>
        <taxon>Fragilariopsis</taxon>
    </lineage>
</organism>
<keyword evidence="8" id="KW-1185">Reference proteome</keyword>
<sequence length="464" mass="50016">MISNFSTSYNVVNISLVIPILKEVHPGSSDKDTAAVASSLLAGMIFGQLIGGALGDSRLGRLGALRLVMTLQIVASLICALSSPINHAAAAAEDIFLWLALWRFLLGIGCGGVYPLAAVLSAEEGKMGDSSSVHRVVLTFNMQGLGFICVPLIAVFLLYCTTNLNIVWRTILGLGALPGFILMAMQCWQMMTAVKYESERIAVLLDTIENVQNDNERTDDDIGSDNNARWVQTLLNEPGLGRKVLGTAGTWFLFDIVFYGNTIFQPIVVEAAFGNKDGSTGIELLQKTAIDSLILTSIALPGYAVAGIMMGRKTFCVTQTPRYVMLQGFAAMSILYATIGINWTYLRGNPIMLVFLYGLTFFFSNYGPNTVTFIMPSLIFEEEHRATWNGVSAAAGKLGALIGATLFEPTADLLGDHAVMLICAGVALFAYLLTYCTVPKQEKEPELSSMTTDTAGNAFDSEVV</sequence>
<evidence type="ECO:0000313" key="8">
    <source>
        <dbReference type="Proteomes" id="UP000095751"/>
    </source>
</evidence>
<feature type="transmembrane region" description="Helical" evidence="5">
    <location>
        <begin position="67"/>
        <end position="89"/>
    </location>
</feature>
<feature type="transmembrane region" description="Helical" evidence="5">
    <location>
        <begin position="252"/>
        <end position="273"/>
    </location>
</feature>
<comment type="subcellular location">
    <subcellularLocation>
        <location evidence="1">Membrane</location>
        <topology evidence="1">Multi-pass membrane protein</topology>
    </subcellularLocation>
</comment>
<evidence type="ECO:0000259" key="6">
    <source>
        <dbReference type="PROSITE" id="PS50850"/>
    </source>
</evidence>
<dbReference type="OrthoDB" id="433512at2759"/>
<gene>
    <name evidence="7" type="ORF">FRACYDRAFT_184922</name>
</gene>
<feature type="transmembrane region" description="Helical" evidence="5">
    <location>
        <begin position="138"/>
        <end position="160"/>
    </location>
</feature>
<evidence type="ECO:0000313" key="7">
    <source>
        <dbReference type="EMBL" id="OEU17564.1"/>
    </source>
</evidence>
<feature type="transmembrane region" description="Helical" evidence="5">
    <location>
        <begin position="293"/>
        <end position="311"/>
    </location>
</feature>
<evidence type="ECO:0000256" key="2">
    <source>
        <dbReference type="ARBA" id="ARBA00022692"/>
    </source>
</evidence>
<dbReference type="PROSITE" id="PS50850">
    <property type="entry name" value="MFS"/>
    <property type="match status" value="1"/>
</dbReference>
<proteinExistence type="predicted"/>